<accession>A0A381XKL9</accession>
<dbReference type="Pfam" id="PF04134">
    <property type="entry name" value="DCC1-like"/>
    <property type="match status" value="1"/>
</dbReference>
<protein>
    <recommendedName>
        <fullName evidence="2">DUF393 domain-containing protein</fullName>
    </recommendedName>
</protein>
<dbReference type="InterPro" id="IPR007263">
    <property type="entry name" value="DCC1-like"/>
</dbReference>
<evidence type="ECO:0000313" key="1">
    <source>
        <dbReference type="EMBL" id="SVA65011.1"/>
    </source>
</evidence>
<dbReference type="EMBL" id="UINC01015439">
    <property type="protein sequence ID" value="SVA65011.1"/>
    <property type="molecule type" value="Genomic_DNA"/>
</dbReference>
<dbReference type="GO" id="GO:0015035">
    <property type="term" value="F:protein-disulfide reductase activity"/>
    <property type="evidence" value="ECO:0007669"/>
    <property type="project" value="InterPro"/>
</dbReference>
<evidence type="ECO:0008006" key="2">
    <source>
        <dbReference type="Google" id="ProtNLM"/>
    </source>
</evidence>
<sequence length="156" mass="18307">MLDPDRDVLLLDGDCGLCHRLARFMDPKLAPGVDIAYRPIESEEAQNLIATFPKWQQQSDTVYLFRDGRSYVRSAAVIRCLLYMIWHWRMWFPILWIIPCQYVTWFTDLWPNTGIGFSRNQKFAHLESIDLGSSGFYPDPPGFFVCRINRRPFALQ</sequence>
<dbReference type="AlphaFoldDB" id="A0A381XKL9"/>
<name>A0A381XKL9_9ZZZZ</name>
<organism evidence="1">
    <name type="scientific">marine metagenome</name>
    <dbReference type="NCBI Taxonomy" id="408172"/>
    <lineage>
        <taxon>unclassified sequences</taxon>
        <taxon>metagenomes</taxon>
        <taxon>ecological metagenomes</taxon>
    </lineage>
</organism>
<reference evidence="1" key="1">
    <citation type="submission" date="2018-05" db="EMBL/GenBank/DDBJ databases">
        <authorList>
            <person name="Lanie J.A."/>
            <person name="Ng W.-L."/>
            <person name="Kazmierczak K.M."/>
            <person name="Andrzejewski T.M."/>
            <person name="Davidsen T.M."/>
            <person name="Wayne K.J."/>
            <person name="Tettelin H."/>
            <person name="Glass J.I."/>
            <person name="Rusch D."/>
            <person name="Podicherti R."/>
            <person name="Tsui H.-C.T."/>
            <person name="Winkler M.E."/>
        </authorList>
    </citation>
    <scope>NUCLEOTIDE SEQUENCE</scope>
</reference>
<gene>
    <name evidence="1" type="ORF">METZ01_LOCUS117865</name>
</gene>
<proteinExistence type="predicted"/>